<gene>
    <name evidence="2" type="ORF">KAK06_02340</name>
</gene>
<name>A0A940YGK2_9BURK</name>
<keyword evidence="1" id="KW-0732">Signal</keyword>
<protein>
    <submittedName>
        <fullName evidence="2">Uncharacterized protein</fullName>
    </submittedName>
</protein>
<keyword evidence="3" id="KW-1185">Reference proteome</keyword>
<dbReference type="AlphaFoldDB" id="A0A940YGK2"/>
<dbReference type="RefSeq" id="WP_210800195.1">
    <property type="nucleotide sequence ID" value="NZ_JAGQDE010000002.1"/>
</dbReference>
<accession>A0A940YGK2</accession>
<sequence length="168" mass="17290">MLRSKTTITALAATALLSLSSLALAGAGVEKAKAQPEAFTTPMKLLKVNHEVGSAGGTAIPAATITQYGSTLTVNCTATGGCYVLVDAEAQVSPTATEASTALCIRVDGVSTDNCPFLTRTSTTGFTSFNHRGGVSVTTGTHTVTTHVYTGVASQLYNFNTEVKLLKK</sequence>
<comment type="caution">
    <text evidence="2">The sequence shown here is derived from an EMBL/GenBank/DDBJ whole genome shotgun (WGS) entry which is preliminary data.</text>
</comment>
<organism evidence="2 3">
    <name type="scientific">Ideonella aquatica</name>
    <dbReference type="NCBI Taxonomy" id="2824119"/>
    <lineage>
        <taxon>Bacteria</taxon>
        <taxon>Pseudomonadati</taxon>
        <taxon>Pseudomonadota</taxon>
        <taxon>Betaproteobacteria</taxon>
        <taxon>Burkholderiales</taxon>
        <taxon>Sphaerotilaceae</taxon>
        <taxon>Ideonella</taxon>
    </lineage>
</organism>
<feature type="signal peptide" evidence="1">
    <location>
        <begin position="1"/>
        <end position="25"/>
    </location>
</feature>
<dbReference type="Proteomes" id="UP000678374">
    <property type="component" value="Unassembled WGS sequence"/>
</dbReference>
<reference evidence="2" key="1">
    <citation type="submission" date="2021-04" db="EMBL/GenBank/DDBJ databases">
        <title>The genome sequence of Ideonella sp. 4Y11.</title>
        <authorList>
            <person name="Liu Y."/>
        </authorList>
    </citation>
    <scope>NUCLEOTIDE SEQUENCE</scope>
    <source>
        <strain evidence="2">4Y11</strain>
    </source>
</reference>
<evidence type="ECO:0000313" key="3">
    <source>
        <dbReference type="Proteomes" id="UP000678374"/>
    </source>
</evidence>
<feature type="chain" id="PRO_5037290412" evidence="1">
    <location>
        <begin position="26"/>
        <end position="168"/>
    </location>
</feature>
<proteinExistence type="predicted"/>
<evidence type="ECO:0000256" key="1">
    <source>
        <dbReference type="SAM" id="SignalP"/>
    </source>
</evidence>
<evidence type="ECO:0000313" key="2">
    <source>
        <dbReference type="EMBL" id="MBQ0957786.1"/>
    </source>
</evidence>
<dbReference type="EMBL" id="JAGQDE010000002">
    <property type="protein sequence ID" value="MBQ0957786.1"/>
    <property type="molecule type" value="Genomic_DNA"/>
</dbReference>